<feature type="non-terminal residue" evidence="2">
    <location>
        <position position="364"/>
    </location>
</feature>
<dbReference type="PANTHER" id="PTHR21310">
    <property type="entry name" value="AMINOGLYCOSIDE PHOSPHOTRANSFERASE-RELATED-RELATED"/>
    <property type="match status" value="1"/>
</dbReference>
<dbReference type="AlphaFoldDB" id="A0A6A5X2T6"/>
<proteinExistence type="predicted"/>
<keyword evidence="3" id="KW-1185">Reference proteome</keyword>
<gene>
    <name evidence="2" type="ORF">P154DRAFT_402990</name>
</gene>
<dbReference type="PANTHER" id="PTHR21310:SF51">
    <property type="entry name" value="AMINOGLYCOSIDE PHOSPHOTRANSFERASE DOMAIN-CONTAINING PROTEIN"/>
    <property type="match status" value="1"/>
</dbReference>
<dbReference type="Gene3D" id="3.30.200.20">
    <property type="entry name" value="Phosphorylase Kinase, domain 1"/>
    <property type="match status" value="1"/>
</dbReference>
<keyword evidence="2" id="KW-0418">Kinase</keyword>
<keyword evidence="2" id="KW-0808">Transferase</keyword>
<dbReference type="OrthoDB" id="10003767at2759"/>
<dbReference type="InterPro" id="IPR051678">
    <property type="entry name" value="AGP_Transferase"/>
</dbReference>
<dbReference type="Pfam" id="PF01636">
    <property type="entry name" value="APH"/>
    <property type="match status" value="1"/>
</dbReference>
<sequence>RQDWAAIRAISDEAFVSVVSLYVDQTGLVRKCQLLRYEEGGFHRVAFVRITDDGVSQEYVVKVPATGTSRSWTDGDAHSLMCEAELMRLVHSRTTVPVPELIFYDTDLYNHLGAPFILMRAVTGKPAYTFWYDGWEDRDDLWKTAESPSPKAEKFRVNFLRSLAAVMAQLSTLTFDRIGMPSWDENGMSACAVDQFESFTLLHNDIDLQNLLVDEDGNITGVLDWDGTIAAPRSIAAAAAPVFLRQDWYPEFNPLEDQPWLCMSLPRYRRIYADALKEFGCSDAKYTEKSPIYQAMKAALSQGGDAEDLIGKLLLQIPEIQRMDVKIVAEAVGKGSPALEELLKDRLPLLLLPEEERKPMASKL</sequence>
<reference evidence="2" key="1">
    <citation type="journal article" date="2020" name="Stud. Mycol.">
        <title>101 Dothideomycetes genomes: a test case for predicting lifestyles and emergence of pathogens.</title>
        <authorList>
            <person name="Haridas S."/>
            <person name="Albert R."/>
            <person name="Binder M."/>
            <person name="Bloem J."/>
            <person name="Labutti K."/>
            <person name="Salamov A."/>
            <person name="Andreopoulos B."/>
            <person name="Baker S."/>
            <person name="Barry K."/>
            <person name="Bills G."/>
            <person name="Bluhm B."/>
            <person name="Cannon C."/>
            <person name="Castanera R."/>
            <person name="Culley D."/>
            <person name="Daum C."/>
            <person name="Ezra D."/>
            <person name="Gonzalez J."/>
            <person name="Henrissat B."/>
            <person name="Kuo A."/>
            <person name="Liang C."/>
            <person name="Lipzen A."/>
            <person name="Lutzoni F."/>
            <person name="Magnuson J."/>
            <person name="Mondo S."/>
            <person name="Nolan M."/>
            <person name="Ohm R."/>
            <person name="Pangilinan J."/>
            <person name="Park H.-J."/>
            <person name="Ramirez L."/>
            <person name="Alfaro M."/>
            <person name="Sun H."/>
            <person name="Tritt A."/>
            <person name="Yoshinaga Y."/>
            <person name="Zwiers L.-H."/>
            <person name="Turgeon B."/>
            <person name="Goodwin S."/>
            <person name="Spatafora J."/>
            <person name="Crous P."/>
            <person name="Grigoriev I."/>
        </authorList>
    </citation>
    <scope>NUCLEOTIDE SEQUENCE</scope>
    <source>
        <strain evidence="2">CBS 123094</strain>
    </source>
</reference>
<dbReference type="InterPro" id="IPR011009">
    <property type="entry name" value="Kinase-like_dom_sf"/>
</dbReference>
<dbReference type="Gene3D" id="3.90.1200.10">
    <property type="match status" value="1"/>
</dbReference>
<dbReference type="InterPro" id="IPR002575">
    <property type="entry name" value="Aminoglycoside_PTrfase"/>
</dbReference>
<name>A0A6A5X2T6_9PLEO</name>
<feature type="domain" description="Aminoglycoside phosphotransferase" evidence="1">
    <location>
        <begin position="41"/>
        <end position="227"/>
    </location>
</feature>
<dbReference type="Proteomes" id="UP000799779">
    <property type="component" value="Unassembled WGS sequence"/>
</dbReference>
<dbReference type="SUPFAM" id="SSF56112">
    <property type="entry name" value="Protein kinase-like (PK-like)"/>
    <property type="match status" value="1"/>
</dbReference>
<dbReference type="EMBL" id="ML977559">
    <property type="protein sequence ID" value="KAF2006476.1"/>
    <property type="molecule type" value="Genomic_DNA"/>
</dbReference>
<protein>
    <submittedName>
        <fullName evidence="2">Kinase-like protein</fullName>
    </submittedName>
</protein>
<accession>A0A6A5X2T6</accession>
<evidence type="ECO:0000313" key="2">
    <source>
        <dbReference type="EMBL" id="KAF2006476.1"/>
    </source>
</evidence>
<dbReference type="GO" id="GO:0016301">
    <property type="term" value="F:kinase activity"/>
    <property type="evidence" value="ECO:0007669"/>
    <property type="project" value="UniProtKB-KW"/>
</dbReference>
<evidence type="ECO:0000313" key="3">
    <source>
        <dbReference type="Proteomes" id="UP000799779"/>
    </source>
</evidence>
<evidence type="ECO:0000259" key="1">
    <source>
        <dbReference type="Pfam" id="PF01636"/>
    </source>
</evidence>
<feature type="non-terminal residue" evidence="2">
    <location>
        <position position="1"/>
    </location>
</feature>
<organism evidence="2 3">
    <name type="scientific">Amniculicola lignicola CBS 123094</name>
    <dbReference type="NCBI Taxonomy" id="1392246"/>
    <lineage>
        <taxon>Eukaryota</taxon>
        <taxon>Fungi</taxon>
        <taxon>Dikarya</taxon>
        <taxon>Ascomycota</taxon>
        <taxon>Pezizomycotina</taxon>
        <taxon>Dothideomycetes</taxon>
        <taxon>Pleosporomycetidae</taxon>
        <taxon>Pleosporales</taxon>
        <taxon>Amniculicolaceae</taxon>
        <taxon>Amniculicola</taxon>
    </lineage>
</organism>